<evidence type="ECO:0000313" key="1">
    <source>
        <dbReference type="EMBL" id="WCH99168.1"/>
    </source>
</evidence>
<reference evidence="1 2" key="1">
    <citation type="journal article" date="2020" name="Front. Microbiol.">
        <title>Toward Biorecycling: Isolation of a Soil Bacterium That Grows on a Polyurethane Oligomer and Monomer.</title>
        <authorList>
            <person name="Espinosa M.J.C."/>
            <person name="Blanco A.C."/>
            <person name="Schmidgall T."/>
            <person name="Atanasoff-Kardjalieff A.K."/>
            <person name="Kappelmeyer U."/>
            <person name="Tischler D."/>
            <person name="Pieper D.H."/>
            <person name="Heipieper H.J."/>
            <person name="Eberlein C."/>
        </authorList>
    </citation>
    <scope>NUCLEOTIDE SEQUENCE [LARGE SCALE GENOMIC DNA]</scope>
    <source>
        <strain evidence="1 2">TDA1</strain>
    </source>
</reference>
<protein>
    <submittedName>
        <fullName evidence="1">Uncharacterized protein</fullName>
    </submittedName>
</protein>
<sequence>MTTETLNIEISWPETLDVPAGATVNAQIWVGTEAASYRLICDEDVAAPATTSPATIAFTYNTEDLLPVDAETVWDHFHTSPYLMHDGKRLNIARVAKISISEAQLSGWKIAIS</sequence>
<dbReference type="Proteomes" id="UP001214301">
    <property type="component" value="Chromosome"/>
</dbReference>
<proteinExistence type="predicted"/>
<dbReference type="GeneID" id="301038494"/>
<name>A0ABY7R7J4_9PSED</name>
<gene>
    <name evidence="1" type="ORF">PMC74_20725</name>
</gene>
<organism evidence="1 2">
    <name type="scientific">Pseudomonas capeferrum</name>
    <dbReference type="NCBI Taxonomy" id="1495066"/>
    <lineage>
        <taxon>Bacteria</taxon>
        <taxon>Pseudomonadati</taxon>
        <taxon>Pseudomonadota</taxon>
        <taxon>Gammaproteobacteria</taxon>
        <taxon>Pseudomonadales</taxon>
        <taxon>Pseudomonadaceae</taxon>
        <taxon>Pseudomonas</taxon>
    </lineage>
</organism>
<accession>A0ABY7R7J4</accession>
<keyword evidence="2" id="KW-1185">Reference proteome</keyword>
<dbReference type="EMBL" id="CP116669">
    <property type="protein sequence ID" value="WCH99168.1"/>
    <property type="molecule type" value="Genomic_DNA"/>
</dbReference>
<evidence type="ECO:0000313" key="2">
    <source>
        <dbReference type="Proteomes" id="UP001214301"/>
    </source>
</evidence>
<dbReference type="RefSeq" id="WP_033702648.1">
    <property type="nucleotide sequence ID" value="NZ_CP116669.1"/>
</dbReference>